<gene>
    <name evidence="1" type="ORF">ENJ10_12495</name>
</gene>
<dbReference type="Proteomes" id="UP000886005">
    <property type="component" value="Unassembled WGS sequence"/>
</dbReference>
<protein>
    <submittedName>
        <fullName evidence="1">PorV/PorQ family protein</fullName>
    </submittedName>
</protein>
<evidence type="ECO:0000313" key="1">
    <source>
        <dbReference type="EMBL" id="HED11502.1"/>
    </source>
</evidence>
<sequence>MKTAKKYLIIFFTLVLGLNLVQGQDKLAQTGFQFLSVGQSARAVALGNAFTTVVGTPNNMFYNPAGLAEIKGTVNASINYFNWIADIQHTSAAFTYTPSGGEYGVVGMSVQSVNYGDLDGTMVWNNSQGFVETGTFNPTALSVGLSYARALTDRFMVGGQIKLVGQYLGTSSLPSGTTKDNVANVVAFDFGTIYKTGFESLVFGMSVRNFSEEIKFVEESFQLPLTFQIGLSVNAADFLLKGQEDHAMWVTVDAVHPRSYPEYINLGLEYEFRKMFALRFGYISNQSQNDISLGFGVNQSGFSVNYAYQPFGVFGAINRFSAGISF</sequence>
<organism evidence="1">
    <name type="scientific">Caldithrix abyssi</name>
    <dbReference type="NCBI Taxonomy" id="187145"/>
    <lineage>
        <taxon>Bacteria</taxon>
        <taxon>Pseudomonadati</taxon>
        <taxon>Calditrichota</taxon>
        <taxon>Calditrichia</taxon>
        <taxon>Calditrichales</taxon>
        <taxon>Calditrichaceae</taxon>
        <taxon>Caldithrix</taxon>
    </lineage>
</organism>
<comment type="caution">
    <text evidence="1">The sequence shown here is derived from an EMBL/GenBank/DDBJ whole genome shotgun (WGS) entry which is preliminary data.</text>
</comment>
<dbReference type="AlphaFoldDB" id="A0A7V1PVK4"/>
<dbReference type="EMBL" id="DRLD01000351">
    <property type="protein sequence ID" value="HED11502.1"/>
    <property type="molecule type" value="Genomic_DNA"/>
</dbReference>
<accession>A0A7V1PVK4</accession>
<dbReference type="Gene3D" id="2.40.160.60">
    <property type="entry name" value="Outer membrane protein transport protein (OMPP1/FadL/TodX)"/>
    <property type="match status" value="1"/>
</dbReference>
<name>A0A7V1PVK4_CALAY</name>
<proteinExistence type="predicted"/>
<reference evidence="1" key="1">
    <citation type="journal article" date="2020" name="mSystems">
        <title>Genome- and Community-Level Interaction Insights into Carbon Utilization and Element Cycling Functions of Hydrothermarchaeota in Hydrothermal Sediment.</title>
        <authorList>
            <person name="Zhou Z."/>
            <person name="Liu Y."/>
            <person name="Xu W."/>
            <person name="Pan J."/>
            <person name="Luo Z.H."/>
            <person name="Li M."/>
        </authorList>
    </citation>
    <scope>NUCLEOTIDE SEQUENCE [LARGE SCALE GENOMIC DNA]</scope>
    <source>
        <strain evidence="1">HyVt-456</strain>
    </source>
</reference>
<dbReference type="NCBIfam" id="NF033709">
    <property type="entry name" value="PorV_fam"/>
    <property type="match status" value="1"/>
</dbReference>